<organism evidence="3 4">
    <name type="scientific">Orbilia blumenaviensis</name>
    <dbReference type="NCBI Taxonomy" id="1796055"/>
    <lineage>
        <taxon>Eukaryota</taxon>
        <taxon>Fungi</taxon>
        <taxon>Dikarya</taxon>
        <taxon>Ascomycota</taxon>
        <taxon>Pezizomycotina</taxon>
        <taxon>Orbiliomycetes</taxon>
        <taxon>Orbiliales</taxon>
        <taxon>Orbiliaceae</taxon>
        <taxon>Orbilia</taxon>
    </lineage>
</organism>
<feature type="compositionally biased region" description="Pro residues" evidence="1">
    <location>
        <begin position="151"/>
        <end position="161"/>
    </location>
</feature>
<feature type="compositionally biased region" description="Polar residues" evidence="1">
    <location>
        <begin position="392"/>
        <end position="403"/>
    </location>
</feature>
<dbReference type="InterPro" id="IPR002931">
    <property type="entry name" value="Transglutaminase-like"/>
</dbReference>
<dbReference type="SMART" id="SM00460">
    <property type="entry name" value="TGc"/>
    <property type="match status" value="1"/>
</dbReference>
<keyword evidence="4" id="KW-1185">Reference proteome</keyword>
<feature type="compositionally biased region" description="Pro residues" evidence="1">
    <location>
        <begin position="91"/>
        <end position="102"/>
    </location>
</feature>
<dbReference type="Pfam" id="PF01841">
    <property type="entry name" value="Transglut_core"/>
    <property type="match status" value="1"/>
</dbReference>
<feature type="compositionally biased region" description="Pro residues" evidence="1">
    <location>
        <begin position="367"/>
        <end position="383"/>
    </location>
</feature>
<dbReference type="PANTHER" id="PTHR46333:SF5">
    <property type="entry name" value="TRANSGLUTAMINASE-LIKE DOMAIN-CONTAINING PROTEIN"/>
    <property type="match status" value="1"/>
</dbReference>
<feature type="compositionally biased region" description="Pro residues" evidence="1">
    <location>
        <begin position="281"/>
        <end position="296"/>
    </location>
</feature>
<accession>A0AAV9ULZ8</accession>
<name>A0AAV9ULZ8_9PEZI</name>
<evidence type="ECO:0000259" key="2">
    <source>
        <dbReference type="SMART" id="SM00460"/>
    </source>
</evidence>
<proteinExistence type="predicted"/>
<feature type="compositionally biased region" description="Low complexity" evidence="1">
    <location>
        <begin position="1"/>
        <end position="19"/>
    </location>
</feature>
<evidence type="ECO:0000256" key="1">
    <source>
        <dbReference type="SAM" id="MobiDB-lite"/>
    </source>
</evidence>
<feature type="compositionally biased region" description="Low complexity" evidence="1">
    <location>
        <begin position="103"/>
        <end position="113"/>
    </location>
</feature>
<feature type="compositionally biased region" description="Low complexity" evidence="1">
    <location>
        <begin position="335"/>
        <end position="346"/>
    </location>
</feature>
<sequence>MDPLSSSSSSASPQPQRSSVATLKSRLELGHIRVGPPSPSSSAPQTVRRSSAAFDAVAASPVGTQAEAELPAENHYNNNNNNNDKPRKKAPPPPPPSAPPRKPSATTTTNNTTVITPSRLYSPVDTPVSPSSKLQERNYDRMDDHLQNTPSSPPPYAPPLPSRQNNNIINQSSNHIPTAATAAAPPQLPPRLPSGTTTTATARPTPPPRPKQETFAYSLLKKKPAAPPPKPGQGRSLPPPVIPPPVPKNSWGTQKEEPQIQGRRPSRPTIPARPETTTDTAPPPILPPPNARPSLPPRKSLPSLRPLPTTTLPVPPLPKRTPSQPLIHPVHQQEQEQQQQQQQAEEPPLPRRNILSMGFGGKQGKLPSPPRTPQPETRPPPIPIGSRPPVSTPTLNTGTKPTSNGPPPLPAARPGSSMPSGHQNINTACLKCREFSHVDAHAAKFPRHAYDDVQRLALDLTRSFGSDTDKARVIFTWLHHNVRYDVEAFFNNNVQRSTPASTLRTGLAVCEGFAGLFAAMAMYSGLEAIVIGGHGKGYGWNGPNAQSMPASPGGHAWNAVRIDNGVWQTIDPCWGAGYLCGGEYKQVFSPHHFTGTNEEFRKSHFPENPDQQFCAQPITWRDYWYMEEGPRLYSTISEPEYDYGRNTVEPGVHTLQPHTRYRFRIASPCEHRPANNNWVLMINNGQDEEVMMPDGRGGFIADMTTGAKGSKVDMRVLTVFNKQSAKGMTIDRWKNKRGANSWSYSGLCTWEV</sequence>
<dbReference type="SUPFAM" id="SSF54001">
    <property type="entry name" value="Cysteine proteinases"/>
    <property type="match status" value="1"/>
</dbReference>
<dbReference type="InterPro" id="IPR052557">
    <property type="entry name" value="CAP/Cytokinesis_protein"/>
</dbReference>
<dbReference type="GO" id="GO:0005737">
    <property type="term" value="C:cytoplasm"/>
    <property type="evidence" value="ECO:0007669"/>
    <property type="project" value="TreeGrafter"/>
</dbReference>
<reference evidence="3 4" key="1">
    <citation type="submission" date="2019-10" db="EMBL/GenBank/DDBJ databases">
        <authorList>
            <person name="Palmer J.M."/>
        </authorList>
    </citation>
    <scope>NUCLEOTIDE SEQUENCE [LARGE SCALE GENOMIC DNA]</scope>
    <source>
        <strain evidence="3 4">TWF730</strain>
    </source>
</reference>
<dbReference type="Gene3D" id="3.10.620.30">
    <property type="match status" value="1"/>
</dbReference>
<evidence type="ECO:0000313" key="4">
    <source>
        <dbReference type="Proteomes" id="UP001373714"/>
    </source>
</evidence>
<feature type="domain" description="Transglutaminase-like" evidence="2">
    <location>
        <begin position="502"/>
        <end position="574"/>
    </location>
</feature>
<comment type="caution">
    <text evidence="3">The sequence shown here is derived from an EMBL/GenBank/DDBJ whole genome shotgun (WGS) entry which is preliminary data.</text>
</comment>
<feature type="compositionally biased region" description="Pro residues" evidence="1">
    <location>
        <begin position="225"/>
        <end position="247"/>
    </location>
</feature>
<dbReference type="EMBL" id="JAVHNS010000009">
    <property type="protein sequence ID" value="KAK6343267.1"/>
    <property type="molecule type" value="Genomic_DNA"/>
</dbReference>
<dbReference type="InterPro" id="IPR038765">
    <property type="entry name" value="Papain-like_cys_pep_sf"/>
</dbReference>
<feature type="compositionally biased region" description="Low complexity" evidence="1">
    <location>
        <begin position="297"/>
        <end position="312"/>
    </location>
</feature>
<dbReference type="Proteomes" id="UP001373714">
    <property type="component" value="Unassembled WGS sequence"/>
</dbReference>
<feature type="compositionally biased region" description="Basic and acidic residues" evidence="1">
    <location>
        <begin position="134"/>
        <end position="146"/>
    </location>
</feature>
<dbReference type="AlphaFoldDB" id="A0AAV9ULZ8"/>
<feature type="compositionally biased region" description="Polar residues" evidence="1">
    <location>
        <begin position="40"/>
        <end position="49"/>
    </location>
</feature>
<gene>
    <name evidence="3" type="ORF">TWF730_010863</name>
</gene>
<dbReference type="PANTHER" id="PTHR46333">
    <property type="entry name" value="CYTOKINESIS PROTEIN 3"/>
    <property type="match status" value="1"/>
</dbReference>
<feature type="region of interest" description="Disordered" evidence="1">
    <location>
        <begin position="1"/>
        <end position="422"/>
    </location>
</feature>
<protein>
    <recommendedName>
        <fullName evidence="2">Transglutaminase-like domain-containing protein</fullName>
    </recommendedName>
</protein>
<evidence type="ECO:0000313" key="3">
    <source>
        <dbReference type="EMBL" id="KAK6343267.1"/>
    </source>
</evidence>
<feature type="compositionally biased region" description="Low complexity" evidence="1">
    <location>
        <begin position="162"/>
        <end position="185"/>
    </location>
</feature>